<evidence type="ECO:0000313" key="1">
    <source>
        <dbReference type="EMBL" id="PWK33986.1"/>
    </source>
</evidence>
<proteinExistence type="predicted"/>
<reference evidence="1 2" key="1">
    <citation type="submission" date="2018-05" db="EMBL/GenBank/DDBJ databases">
        <title>Genomic Encyclopedia of Type Strains, Phase IV (KMG-V): Genome sequencing to study the core and pangenomes of soil and plant-associated prokaryotes.</title>
        <authorList>
            <person name="Whitman W."/>
        </authorList>
    </citation>
    <scope>NUCLEOTIDE SEQUENCE [LARGE SCALE GENOMIC DNA]</scope>
    <source>
        <strain evidence="1 2">SLV-132</strain>
    </source>
</reference>
<organism evidence="1 2">
    <name type="scientific">Cupriavidus plantarum</name>
    <dbReference type="NCBI Taxonomy" id="942865"/>
    <lineage>
        <taxon>Bacteria</taxon>
        <taxon>Pseudomonadati</taxon>
        <taxon>Pseudomonadota</taxon>
        <taxon>Betaproteobacteria</taxon>
        <taxon>Burkholderiales</taxon>
        <taxon>Burkholderiaceae</taxon>
        <taxon>Cupriavidus</taxon>
    </lineage>
</organism>
<dbReference type="RefSeq" id="WP_258308038.1">
    <property type="nucleotide sequence ID" value="NZ_QGGT01000003.1"/>
</dbReference>
<gene>
    <name evidence="1" type="ORF">C7419_103305</name>
</gene>
<dbReference type="AlphaFoldDB" id="A0A316ER58"/>
<dbReference type="Proteomes" id="UP000245754">
    <property type="component" value="Unassembled WGS sequence"/>
</dbReference>
<accession>A0A316ER58</accession>
<keyword evidence="2" id="KW-1185">Reference proteome</keyword>
<sequence>MEAMVSCADMAELDATPSDSQKALCMGHCQADTKHADHAAPQIPAFIPVLASIIVEPTVGDAAPFFALRAKHQPRAPPPPHAILHCCLRS</sequence>
<name>A0A316ER58_9BURK</name>
<evidence type="ECO:0000313" key="2">
    <source>
        <dbReference type="Proteomes" id="UP000245754"/>
    </source>
</evidence>
<dbReference type="EMBL" id="QGGT01000003">
    <property type="protein sequence ID" value="PWK33986.1"/>
    <property type="molecule type" value="Genomic_DNA"/>
</dbReference>
<comment type="caution">
    <text evidence="1">The sequence shown here is derived from an EMBL/GenBank/DDBJ whole genome shotgun (WGS) entry which is preliminary data.</text>
</comment>
<protein>
    <submittedName>
        <fullName evidence="1">Uncharacterized protein</fullName>
    </submittedName>
</protein>